<sequence length="74" mass="8780">MDEDDELLPSAANPIMIHAYALKHRFYPYYQVMRNTSKMHGIKEKVLKDDTEFEWDNVIITFSWIIVQQGLCKC</sequence>
<evidence type="ECO:0000313" key="2">
    <source>
        <dbReference type="Proteomes" id="UP001234581"/>
    </source>
</evidence>
<gene>
    <name evidence="1" type="ORF">O0I10_000814</name>
</gene>
<organism evidence="1 2">
    <name type="scientific">Lichtheimia ornata</name>
    <dbReference type="NCBI Taxonomy" id="688661"/>
    <lineage>
        <taxon>Eukaryota</taxon>
        <taxon>Fungi</taxon>
        <taxon>Fungi incertae sedis</taxon>
        <taxon>Mucoromycota</taxon>
        <taxon>Mucoromycotina</taxon>
        <taxon>Mucoromycetes</taxon>
        <taxon>Mucorales</taxon>
        <taxon>Lichtheimiaceae</taxon>
        <taxon>Lichtheimia</taxon>
    </lineage>
</organism>
<proteinExistence type="predicted"/>
<keyword evidence="2" id="KW-1185">Reference proteome</keyword>
<protein>
    <submittedName>
        <fullName evidence="1">Uncharacterized protein</fullName>
    </submittedName>
</protein>
<comment type="caution">
    <text evidence="1">The sequence shown here is derived from an EMBL/GenBank/DDBJ whole genome shotgun (WGS) entry which is preliminary data.</text>
</comment>
<name>A0AAD8DIU7_9FUNG</name>
<accession>A0AAD8DIU7</accession>
<reference evidence="1 2" key="1">
    <citation type="submission" date="2023-03" db="EMBL/GenBank/DDBJ databases">
        <title>Genome sequence of Lichtheimia ornata CBS 291.66.</title>
        <authorList>
            <person name="Mohabir J.T."/>
            <person name="Shea T.P."/>
            <person name="Kurbessoian T."/>
            <person name="Berby B."/>
            <person name="Fontaine J."/>
            <person name="Livny J."/>
            <person name="Gnirke A."/>
            <person name="Stajich J.E."/>
            <person name="Cuomo C.A."/>
        </authorList>
    </citation>
    <scope>NUCLEOTIDE SEQUENCE [LARGE SCALE GENOMIC DNA]</scope>
    <source>
        <strain evidence="1">CBS 291.66</strain>
    </source>
</reference>
<dbReference type="AlphaFoldDB" id="A0AAD8DIU7"/>
<dbReference type="Proteomes" id="UP001234581">
    <property type="component" value="Unassembled WGS sequence"/>
</dbReference>
<dbReference type="GeneID" id="83208235"/>
<evidence type="ECO:0000313" key="1">
    <source>
        <dbReference type="EMBL" id="KAJ8663571.1"/>
    </source>
</evidence>
<dbReference type="RefSeq" id="XP_058348483.1">
    <property type="nucleotide sequence ID" value="XM_058480919.1"/>
</dbReference>
<dbReference type="EMBL" id="JARTCD010000002">
    <property type="protein sequence ID" value="KAJ8663571.1"/>
    <property type="molecule type" value="Genomic_DNA"/>
</dbReference>